<protein>
    <recommendedName>
        <fullName evidence="3">DUF1353 domain-containing protein</fullName>
    </recommendedName>
</protein>
<dbReference type="Proteomes" id="UP000789359">
    <property type="component" value="Unassembled WGS sequence"/>
</dbReference>
<gene>
    <name evidence="1" type="ORF">LMG8286_01188</name>
</gene>
<name>A0ABN7K6Q2_9BACT</name>
<accession>A0ABN7K6Q2</accession>
<evidence type="ECO:0008006" key="3">
    <source>
        <dbReference type="Google" id="ProtNLM"/>
    </source>
</evidence>
<evidence type="ECO:0000313" key="2">
    <source>
        <dbReference type="Proteomes" id="UP000789359"/>
    </source>
</evidence>
<dbReference type="EMBL" id="CAJHOE010000002">
    <property type="protein sequence ID" value="CAD7288201.1"/>
    <property type="molecule type" value="Genomic_DNA"/>
</dbReference>
<reference evidence="1 2" key="1">
    <citation type="submission" date="2020-11" db="EMBL/GenBank/DDBJ databases">
        <authorList>
            <person name="Peeters C."/>
        </authorList>
    </citation>
    <scope>NUCLEOTIDE SEQUENCE [LARGE SCALE GENOMIC DNA]</scope>
    <source>
        <strain evidence="1 2">LMG 8286</strain>
    </source>
</reference>
<dbReference type="RefSeq" id="WP_230056942.1">
    <property type="nucleotide sequence ID" value="NZ_CAJHOE010000002.1"/>
</dbReference>
<organism evidence="1 2">
    <name type="scientific">Campylobacter suis</name>
    <dbReference type="NCBI Taxonomy" id="2790657"/>
    <lineage>
        <taxon>Bacteria</taxon>
        <taxon>Pseudomonadati</taxon>
        <taxon>Campylobacterota</taxon>
        <taxon>Epsilonproteobacteria</taxon>
        <taxon>Campylobacterales</taxon>
        <taxon>Campylobacteraceae</taxon>
        <taxon>Campylobacter</taxon>
    </lineage>
</organism>
<keyword evidence="2" id="KW-1185">Reference proteome</keyword>
<sequence>MVKINRPILKPVEKDKFELMSEYVYKDIIVPKGFKTNGANVPRLFWSIFPPNSPEYLSAVVMHDWLCELEQYRKADEYLKEMMSALGCSYLKTMIFYYSCRVYHKIRYGV</sequence>
<comment type="caution">
    <text evidence="1">The sequence shown here is derived from an EMBL/GenBank/DDBJ whole genome shotgun (WGS) entry which is preliminary data.</text>
</comment>
<dbReference type="InterPro" id="IPR010767">
    <property type="entry name" value="Phage_CGC-2007_Cje0229"/>
</dbReference>
<proteinExistence type="predicted"/>
<dbReference type="Pfam" id="PF07087">
    <property type="entry name" value="DUF1353"/>
    <property type="match status" value="1"/>
</dbReference>
<evidence type="ECO:0000313" key="1">
    <source>
        <dbReference type="EMBL" id="CAD7288201.1"/>
    </source>
</evidence>